<organism evidence="3 4">
    <name type="scientific">Malassezia vespertilionis</name>
    <dbReference type="NCBI Taxonomy" id="2020962"/>
    <lineage>
        <taxon>Eukaryota</taxon>
        <taxon>Fungi</taxon>
        <taxon>Dikarya</taxon>
        <taxon>Basidiomycota</taxon>
        <taxon>Ustilaginomycotina</taxon>
        <taxon>Malasseziomycetes</taxon>
        <taxon>Malasseziales</taxon>
        <taxon>Malasseziaceae</taxon>
        <taxon>Malassezia</taxon>
    </lineage>
</organism>
<gene>
    <name evidence="3" type="ORF">MVES_003256</name>
</gene>
<dbReference type="GO" id="GO:0006896">
    <property type="term" value="P:Golgi to vacuole transport"/>
    <property type="evidence" value="ECO:0007669"/>
    <property type="project" value="TreeGrafter"/>
</dbReference>
<dbReference type="PROSITE" id="PS50179">
    <property type="entry name" value="VHS"/>
    <property type="match status" value="1"/>
</dbReference>
<proteinExistence type="predicted"/>
<dbReference type="EMBL" id="KZ454993">
    <property type="protein sequence ID" value="PKI82875.1"/>
    <property type="molecule type" value="Genomic_DNA"/>
</dbReference>
<dbReference type="Gene3D" id="1.25.40.90">
    <property type="match status" value="1"/>
</dbReference>
<dbReference type="Pfam" id="PF00790">
    <property type="entry name" value="VHS"/>
    <property type="match status" value="1"/>
</dbReference>
<dbReference type="GO" id="GO:0005829">
    <property type="term" value="C:cytosol"/>
    <property type="evidence" value="ECO:0007669"/>
    <property type="project" value="GOC"/>
</dbReference>
<dbReference type="PANTHER" id="PTHR47180:SF1">
    <property type="entry name" value="ADP-RIBOSYLATION FACTOR-BINDING PROTEIN GGA1-RELATED"/>
    <property type="match status" value="1"/>
</dbReference>
<sequence>MLPNWVRGGSTTPRSSKSPKSPTKQRVKDYIEQICMSEENVYDMAVTQEFVNFINENGGNVPAEVAHQLIKRVTPTRYQHSLRASKILDVLVQKCGYPMHYQVATVPFLRAMTDFDFYQGQIVKNSVLNYNMFLLHMWYNTWADNPRVRDDFVNVKSFHDAVQARGIRFPPEDPATVAKLNAMYNVQTPQEEAKLERLIKKVKFNSFLSKGDKHDMHLAQKLIEELLAERDA</sequence>
<reference evidence="3 4" key="1">
    <citation type="submission" date="2017-10" db="EMBL/GenBank/DDBJ databases">
        <title>A novel species of cold-tolerant Malassezia isolated from bats.</title>
        <authorList>
            <person name="Lorch J.M."/>
            <person name="Palmer J.M."/>
            <person name="Vanderwolf K.J."/>
            <person name="Schmidt K.Z."/>
            <person name="Verant M.L."/>
            <person name="Weller T.J."/>
            <person name="Blehert D.S."/>
        </authorList>
    </citation>
    <scope>NUCLEOTIDE SEQUENCE [LARGE SCALE GENOMIC DNA]</scope>
    <source>
        <strain evidence="3 4">NWHC:44797-103</strain>
    </source>
</reference>
<feature type="compositionally biased region" description="Low complexity" evidence="1">
    <location>
        <begin position="10"/>
        <end position="24"/>
    </location>
</feature>
<dbReference type="SUPFAM" id="SSF48464">
    <property type="entry name" value="ENTH/VHS domain"/>
    <property type="match status" value="1"/>
</dbReference>
<feature type="domain" description="VHS" evidence="2">
    <location>
        <begin position="43"/>
        <end position="170"/>
    </location>
</feature>
<dbReference type="GO" id="GO:0035091">
    <property type="term" value="F:phosphatidylinositol binding"/>
    <property type="evidence" value="ECO:0007669"/>
    <property type="project" value="InterPro"/>
</dbReference>
<dbReference type="InterPro" id="IPR052653">
    <property type="entry name" value="ARF-binding"/>
</dbReference>
<dbReference type="InterPro" id="IPR008942">
    <property type="entry name" value="ENTH_VHS"/>
</dbReference>
<dbReference type="GO" id="GO:0005802">
    <property type="term" value="C:trans-Golgi network"/>
    <property type="evidence" value="ECO:0007669"/>
    <property type="project" value="TreeGrafter"/>
</dbReference>
<dbReference type="PANTHER" id="PTHR47180">
    <property type="entry name" value="ADP-RIBOSYLATION FACTOR-BINDING PROTEIN GGA1-RELATED"/>
    <property type="match status" value="1"/>
</dbReference>
<evidence type="ECO:0000256" key="1">
    <source>
        <dbReference type="SAM" id="MobiDB-lite"/>
    </source>
</evidence>
<accession>A0A2N1J8J4</accession>
<keyword evidence="4" id="KW-1185">Reference proteome</keyword>
<name>A0A2N1J8J4_9BASI</name>
<evidence type="ECO:0000259" key="2">
    <source>
        <dbReference type="PROSITE" id="PS50179"/>
    </source>
</evidence>
<evidence type="ECO:0000313" key="3">
    <source>
        <dbReference type="EMBL" id="PKI82875.1"/>
    </source>
</evidence>
<dbReference type="GO" id="GO:0043328">
    <property type="term" value="P:protein transport to vacuole involved in ubiquitin-dependent protein catabolic process via the multivesicular body sorting pathway"/>
    <property type="evidence" value="ECO:0007669"/>
    <property type="project" value="TreeGrafter"/>
</dbReference>
<protein>
    <recommendedName>
        <fullName evidence="2">VHS domain-containing protein</fullName>
    </recommendedName>
</protein>
<dbReference type="GO" id="GO:0043130">
    <property type="term" value="F:ubiquitin binding"/>
    <property type="evidence" value="ECO:0007669"/>
    <property type="project" value="InterPro"/>
</dbReference>
<dbReference type="GO" id="GO:0006895">
    <property type="term" value="P:Golgi to endosome transport"/>
    <property type="evidence" value="ECO:0007669"/>
    <property type="project" value="TreeGrafter"/>
</dbReference>
<dbReference type="Proteomes" id="UP000232875">
    <property type="component" value="Unassembled WGS sequence"/>
</dbReference>
<dbReference type="STRING" id="2020962.A0A2N1J8J4"/>
<dbReference type="AlphaFoldDB" id="A0A2N1J8J4"/>
<dbReference type="InterPro" id="IPR002014">
    <property type="entry name" value="VHS_dom"/>
</dbReference>
<feature type="region of interest" description="Disordered" evidence="1">
    <location>
        <begin position="1"/>
        <end position="26"/>
    </location>
</feature>
<evidence type="ECO:0000313" key="4">
    <source>
        <dbReference type="Proteomes" id="UP000232875"/>
    </source>
</evidence>